<evidence type="ECO:0000313" key="2">
    <source>
        <dbReference type="Proteomes" id="UP000188268"/>
    </source>
</evidence>
<gene>
    <name evidence="1" type="ORF">CCACVL1_15203</name>
</gene>
<accession>A0A1R3I3E5</accession>
<sequence length="30" mass="3775">MVTRTLDTQIPPSEWLWILSEERQYRERIQ</sequence>
<comment type="caution">
    <text evidence="1">The sequence shown here is derived from an EMBL/GenBank/DDBJ whole genome shotgun (WGS) entry which is preliminary data.</text>
</comment>
<dbReference type="Proteomes" id="UP000188268">
    <property type="component" value="Unassembled WGS sequence"/>
</dbReference>
<dbReference type="AlphaFoldDB" id="A0A1R3I3E5"/>
<name>A0A1R3I3E5_COCAP</name>
<keyword evidence="2" id="KW-1185">Reference proteome</keyword>
<evidence type="ECO:0000313" key="1">
    <source>
        <dbReference type="EMBL" id="OMO77102.1"/>
    </source>
</evidence>
<reference evidence="1 2" key="1">
    <citation type="submission" date="2013-09" db="EMBL/GenBank/DDBJ databases">
        <title>Corchorus capsularis genome sequencing.</title>
        <authorList>
            <person name="Alam M."/>
            <person name="Haque M.S."/>
            <person name="Islam M.S."/>
            <person name="Emdad E.M."/>
            <person name="Islam M.M."/>
            <person name="Ahmed B."/>
            <person name="Halim A."/>
            <person name="Hossen Q.M.M."/>
            <person name="Hossain M.Z."/>
            <person name="Ahmed R."/>
            <person name="Khan M.M."/>
            <person name="Islam R."/>
            <person name="Rashid M.M."/>
            <person name="Khan S.A."/>
            <person name="Rahman M.S."/>
            <person name="Alam M."/>
        </authorList>
    </citation>
    <scope>NUCLEOTIDE SEQUENCE [LARGE SCALE GENOMIC DNA]</scope>
    <source>
        <strain evidence="2">cv. CVL-1</strain>
        <tissue evidence="1">Whole seedling</tissue>
    </source>
</reference>
<protein>
    <submittedName>
        <fullName evidence="1">Uncharacterized protein</fullName>
    </submittedName>
</protein>
<dbReference type="Gramene" id="OMO77102">
    <property type="protein sequence ID" value="OMO77102"/>
    <property type="gene ID" value="CCACVL1_15203"/>
</dbReference>
<organism evidence="1 2">
    <name type="scientific">Corchorus capsularis</name>
    <name type="common">Jute</name>
    <dbReference type="NCBI Taxonomy" id="210143"/>
    <lineage>
        <taxon>Eukaryota</taxon>
        <taxon>Viridiplantae</taxon>
        <taxon>Streptophyta</taxon>
        <taxon>Embryophyta</taxon>
        <taxon>Tracheophyta</taxon>
        <taxon>Spermatophyta</taxon>
        <taxon>Magnoliopsida</taxon>
        <taxon>eudicotyledons</taxon>
        <taxon>Gunneridae</taxon>
        <taxon>Pentapetalae</taxon>
        <taxon>rosids</taxon>
        <taxon>malvids</taxon>
        <taxon>Malvales</taxon>
        <taxon>Malvaceae</taxon>
        <taxon>Grewioideae</taxon>
        <taxon>Apeibeae</taxon>
        <taxon>Corchorus</taxon>
    </lineage>
</organism>
<proteinExistence type="predicted"/>
<dbReference type="EMBL" id="AWWV01010801">
    <property type="protein sequence ID" value="OMO77102.1"/>
    <property type="molecule type" value="Genomic_DNA"/>
</dbReference>